<dbReference type="InterPro" id="IPR002156">
    <property type="entry name" value="RNaseH_domain"/>
</dbReference>
<sequence>MPVSPASESEYTVATDGACKGNPGPAGWAWVGEDGEWAAGSVVKGTNNIGELLGLLRALQHHADVAHLRIQADSKYAIDTYESWMDGHRRRGWKTSTGAPTKNRELLELLIEARDARKAAGLPPAVLEHVRGHAGHLLNSWADNRAVRASLRAAEGVAHEWSSRAGQDRLDVSEMPPRSAEDKPQRR</sequence>
<reference evidence="13 14" key="1">
    <citation type="submission" date="2019-08" db="EMBL/GenBank/DDBJ databases">
        <authorList>
            <person name="Dong K."/>
        </authorList>
    </citation>
    <scope>NUCLEOTIDE SEQUENCE [LARGE SCALE GENOMIC DNA]</scope>
    <source>
        <strain evidence="13 14">JCM14558</strain>
    </source>
</reference>
<gene>
    <name evidence="13" type="ORF">FVP77_02955</name>
</gene>
<keyword evidence="8" id="KW-0255">Endonuclease</keyword>
<evidence type="ECO:0000256" key="1">
    <source>
        <dbReference type="ARBA" id="ARBA00000077"/>
    </source>
</evidence>
<dbReference type="AlphaFoldDB" id="A0A5C8I0G9"/>
<evidence type="ECO:0000256" key="4">
    <source>
        <dbReference type="ARBA" id="ARBA00011245"/>
    </source>
</evidence>
<comment type="catalytic activity">
    <reaction evidence="1">
        <text>Endonucleolytic cleavage to 5'-phosphomonoester.</text>
        <dbReference type="EC" id="3.1.26.4"/>
    </reaction>
</comment>
<dbReference type="InterPro" id="IPR022892">
    <property type="entry name" value="RNaseHI"/>
</dbReference>
<dbReference type="GO" id="GO:0046872">
    <property type="term" value="F:metal ion binding"/>
    <property type="evidence" value="ECO:0007669"/>
    <property type="project" value="UniProtKB-KW"/>
</dbReference>
<keyword evidence="6" id="KW-0540">Nuclease</keyword>
<dbReference type="InterPro" id="IPR050092">
    <property type="entry name" value="RNase_H"/>
</dbReference>
<comment type="similarity">
    <text evidence="3">Belongs to the RNase H family.</text>
</comment>
<feature type="region of interest" description="Disordered" evidence="11">
    <location>
        <begin position="157"/>
        <end position="187"/>
    </location>
</feature>
<comment type="subunit">
    <text evidence="4">Monomer.</text>
</comment>
<evidence type="ECO:0000256" key="2">
    <source>
        <dbReference type="ARBA" id="ARBA00001946"/>
    </source>
</evidence>
<keyword evidence="7" id="KW-0479">Metal-binding</keyword>
<dbReference type="PANTHER" id="PTHR10642:SF26">
    <property type="entry name" value="RIBONUCLEASE H1"/>
    <property type="match status" value="1"/>
</dbReference>
<dbReference type="Pfam" id="PF00075">
    <property type="entry name" value="RNase_H"/>
    <property type="match status" value="1"/>
</dbReference>
<proteinExistence type="inferred from homology"/>
<comment type="cofactor">
    <cofactor evidence="2">
        <name>Mg(2+)</name>
        <dbReference type="ChEBI" id="CHEBI:18420"/>
    </cofactor>
</comment>
<evidence type="ECO:0000256" key="7">
    <source>
        <dbReference type="ARBA" id="ARBA00022723"/>
    </source>
</evidence>
<dbReference type="GO" id="GO:0003676">
    <property type="term" value="F:nucleic acid binding"/>
    <property type="evidence" value="ECO:0007669"/>
    <property type="project" value="InterPro"/>
</dbReference>
<dbReference type="Proteomes" id="UP000321034">
    <property type="component" value="Unassembled WGS sequence"/>
</dbReference>
<feature type="domain" description="RNase H type-1" evidence="12">
    <location>
        <begin position="7"/>
        <end position="151"/>
    </location>
</feature>
<organism evidence="13 14">
    <name type="scientific">Microbacterium hatanonis</name>
    <dbReference type="NCBI Taxonomy" id="404366"/>
    <lineage>
        <taxon>Bacteria</taxon>
        <taxon>Bacillati</taxon>
        <taxon>Actinomycetota</taxon>
        <taxon>Actinomycetes</taxon>
        <taxon>Micrococcales</taxon>
        <taxon>Microbacteriaceae</taxon>
        <taxon>Microbacterium</taxon>
    </lineage>
</organism>
<dbReference type="EMBL" id="VRSV01000001">
    <property type="protein sequence ID" value="TXK12452.1"/>
    <property type="molecule type" value="Genomic_DNA"/>
</dbReference>
<dbReference type="PANTHER" id="PTHR10642">
    <property type="entry name" value="RIBONUCLEASE H1"/>
    <property type="match status" value="1"/>
</dbReference>
<dbReference type="InterPro" id="IPR036397">
    <property type="entry name" value="RNaseH_sf"/>
</dbReference>
<dbReference type="SUPFAM" id="SSF53098">
    <property type="entry name" value="Ribonuclease H-like"/>
    <property type="match status" value="1"/>
</dbReference>
<evidence type="ECO:0000313" key="13">
    <source>
        <dbReference type="EMBL" id="TXK12452.1"/>
    </source>
</evidence>
<keyword evidence="14" id="KW-1185">Reference proteome</keyword>
<accession>A0A5C8I0G9</accession>
<evidence type="ECO:0000256" key="6">
    <source>
        <dbReference type="ARBA" id="ARBA00022722"/>
    </source>
</evidence>
<evidence type="ECO:0000256" key="10">
    <source>
        <dbReference type="ARBA" id="ARBA00022842"/>
    </source>
</evidence>
<protein>
    <recommendedName>
        <fullName evidence="5">ribonuclease H</fullName>
        <ecNumber evidence="5">3.1.26.4</ecNumber>
    </recommendedName>
</protein>
<keyword evidence="9" id="KW-0378">Hydrolase</keyword>
<keyword evidence="10" id="KW-0460">Magnesium</keyword>
<dbReference type="GO" id="GO:0043137">
    <property type="term" value="P:DNA replication, removal of RNA primer"/>
    <property type="evidence" value="ECO:0007669"/>
    <property type="project" value="TreeGrafter"/>
</dbReference>
<dbReference type="CDD" id="cd09278">
    <property type="entry name" value="RNase_HI_prokaryote_like"/>
    <property type="match status" value="1"/>
</dbReference>
<dbReference type="GO" id="GO:0004523">
    <property type="term" value="F:RNA-DNA hybrid ribonuclease activity"/>
    <property type="evidence" value="ECO:0007669"/>
    <property type="project" value="UniProtKB-EC"/>
</dbReference>
<evidence type="ECO:0000259" key="12">
    <source>
        <dbReference type="PROSITE" id="PS50879"/>
    </source>
</evidence>
<evidence type="ECO:0000256" key="8">
    <source>
        <dbReference type="ARBA" id="ARBA00022759"/>
    </source>
</evidence>
<evidence type="ECO:0000256" key="9">
    <source>
        <dbReference type="ARBA" id="ARBA00022801"/>
    </source>
</evidence>
<evidence type="ECO:0000256" key="5">
    <source>
        <dbReference type="ARBA" id="ARBA00012180"/>
    </source>
</evidence>
<dbReference type="PROSITE" id="PS50879">
    <property type="entry name" value="RNASE_H_1"/>
    <property type="match status" value="1"/>
</dbReference>
<evidence type="ECO:0000313" key="14">
    <source>
        <dbReference type="Proteomes" id="UP000321034"/>
    </source>
</evidence>
<evidence type="ECO:0000256" key="11">
    <source>
        <dbReference type="SAM" id="MobiDB-lite"/>
    </source>
</evidence>
<dbReference type="Gene3D" id="3.30.420.10">
    <property type="entry name" value="Ribonuclease H-like superfamily/Ribonuclease H"/>
    <property type="match status" value="1"/>
</dbReference>
<dbReference type="EC" id="3.1.26.4" evidence="5"/>
<evidence type="ECO:0000256" key="3">
    <source>
        <dbReference type="ARBA" id="ARBA00005300"/>
    </source>
</evidence>
<name>A0A5C8I0G9_9MICO</name>
<comment type="caution">
    <text evidence="13">The sequence shown here is derived from an EMBL/GenBank/DDBJ whole genome shotgun (WGS) entry which is preliminary data.</text>
</comment>
<dbReference type="InterPro" id="IPR012337">
    <property type="entry name" value="RNaseH-like_sf"/>
</dbReference>
<dbReference type="RefSeq" id="WP_147893179.1">
    <property type="nucleotide sequence ID" value="NZ_BAAANR010000001.1"/>
</dbReference>
<feature type="compositionally biased region" description="Basic and acidic residues" evidence="11">
    <location>
        <begin position="157"/>
        <end position="172"/>
    </location>
</feature>
<dbReference type="OrthoDB" id="7845843at2"/>